<feature type="region of interest" description="Disordered" evidence="1">
    <location>
        <begin position="81"/>
        <end position="100"/>
    </location>
</feature>
<evidence type="ECO:0000313" key="4">
    <source>
        <dbReference type="WBParaSite" id="ECPE_0001645501-mRNA-1"/>
    </source>
</evidence>
<dbReference type="OrthoDB" id="10051416at2759"/>
<evidence type="ECO:0000256" key="1">
    <source>
        <dbReference type="SAM" id="MobiDB-lite"/>
    </source>
</evidence>
<evidence type="ECO:0000313" key="3">
    <source>
        <dbReference type="Proteomes" id="UP000272942"/>
    </source>
</evidence>
<sequence>MCSAIGLRSKRITVNAHVPVGSSERRCLYVYLYGLEVHVYNRTSVYDALRDLFQIKQEKSPDSSQICSLRFGSRKNAEGLISHSGGSNKHHALVEDDDDDENNAAEESAQGFLDMFWTHARRLLHSVKFNLELVSAFLRRSILRMLWNF</sequence>
<reference evidence="2 3" key="2">
    <citation type="submission" date="2018-11" db="EMBL/GenBank/DDBJ databases">
        <authorList>
            <consortium name="Pathogen Informatics"/>
        </authorList>
    </citation>
    <scope>NUCLEOTIDE SEQUENCE [LARGE SCALE GENOMIC DNA]</scope>
    <source>
        <strain evidence="2 3">Egypt</strain>
    </source>
</reference>
<organism evidence="4">
    <name type="scientific">Echinostoma caproni</name>
    <dbReference type="NCBI Taxonomy" id="27848"/>
    <lineage>
        <taxon>Eukaryota</taxon>
        <taxon>Metazoa</taxon>
        <taxon>Spiralia</taxon>
        <taxon>Lophotrochozoa</taxon>
        <taxon>Platyhelminthes</taxon>
        <taxon>Trematoda</taxon>
        <taxon>Digenea</taxon>
        <taxon>Plagiorchiida</taxon>
        <taxon>Echinostomata</taxon>
        <taxon>Echinostomatoidea</taxon>
        <taxon>Echinostomatidae</taxon>
        <taxon>Echinostoma</taxon>
    </lineage>
</organism>
<dbReference type="AlphaFoldDB" id="A0A183BB27"/>
<name>A0A183BB27_9TREM</name>
<dbReference type="Proteomes" id="UP000272942">
    <property type="component" value="Unassembled WGS sequence"/>
</dbReference>
<dbReference type="EMBL" id="UZAN01064222">
    <property type="protein sequence ID" value="VDP93684.1"/>
    <property type="molecule type" value="Genomic_DNA"/>
</dbReference>
<gene>
    <name evidence="2" type="ORF">ECPE_LOCUS16412</name>
</gene>
<accession>A0A183BB27</accession>
<dbReference type="WBParaSite" id="ECPE_0001645501-mRNA-1">
    <property type="protein sequence ID" value="ECPE_0001645501-mRNA-1"/>
    <property type="gene ID" value="ECPE_0001645501"/>
</dbReference>
<proteinExistence type="predicted"/>
<keyword evidence="3" id="KW-1185">Reference proteome</keyword>
<evidence type="ECO:0000313" key="2">
    <source>
        <dbReference type="EMBL" id="VDP93684.1"/>
    </source>
</evidence>
<protein>
    <submittedName>
        <fullName evidence="4">Tify domain-containing protein</fullName>
    </submittedName>
</protein>
<reference evidence="4" key="1">
    <citation type="submission" date="2016-06" db="UniProtKB">
        <authorList>
            <consortium name="WormBaseParasite"/>
        </authorList>
    </citation>
    <scope>IDENTIFICATION</scope>
</reference>